<dbReference type="Proteomes" id="UP000887563">
    <property type="component" value="Unplaced"/>
</dbReference>
<evidence type="ECO:0000313" key="2">
    <source>
        <dbReference type="WBParaSite" id="Minc3s10288g43959"/>
    </source>
</evidence>
<evidence type="ECO:0000313" key="1">
    <source>
        <dbReference type="Proteomes" id="UP000887563"/>
    </source>
</evidence>
<name>A0A914NTE0_MELIC</name>
<keyword evidence="1" id="KW-1185">Reference proteome</keyword>
<dbReference type="WBParaSite" id="Minc3s10288g43959">
    <property type="protein sequence ID" value="Minc3s10288g43959"/>
    <property type="gene ID" value="Minc3s10288g43959"/>
</dbReference>
<reference evidence="2" key="1">
    <citation type="submission" date="2022-11" db="UniProtKB">
        <authorList>
            <consortium name="WormBaseParasite"/>
        </authorList>
    </citation>
    <scope>IDENTIFICATION</scope>
</reference>
<protein>
    <submittedName>
        <fullName evidence="2">Uncharacterized protein</fullName>
    </submittedName>
</protein>
<accession>A0A914NTE0</accession>
<dbReference type="AlphaFoldDB" id="A0A914NTE0"/>
<proteinExistence type="predicted"/>
<sequence length="192" mass="21648">MYWIVHSGVLVIDGSITPRAPKVVVAANLLRKVDEDLNGANIVGEGLAVPAKCSSDLYSEKITTNILNYNNSHLSTIVPDPAHHRFTMYVPQGHMLLSTVSSRRVQRLVTSSHRPISWPWVSHPDVCPLVQHDEHWRRSLGAAGAHTSWRASFQISENWINFNDAPKDLNVPNNDHHFRERFSNDAFRLSSL</sequence>
<organism evidence="1 2">
    <name type="scientific">Meloidogyne incognita</name>
    <name type="common">Southern root-knot nematode worm</name>
    <name type="synonym">Oxyuris incognita</name>
    <dbReference type="NCBI Taxonomy" id="6306"/>
    <lineage>
        <taxon>Eukaryota</taxon>
        <taxon>Metazoa</taxon>
        <taxon>Ecdysozoa</taxon>
        <taxon>Nematoda</taxon>
        <taxon>Chromadorea</taxon>
        <taxon>Rhabditida</taxon>
        <taxon>Tylenchina</taxon>
        <taxon>Tylenchomorpha</taxon>
        <taxon>Tylenchoidea</taxon>
        <taxon>Meloidogynidae</taxon>
        <taxon>Meloidogyninae</taxon>
        <taxon>Meloidogyne</taxon>
        <taxon>Meloidogyne incognita group</taxon>
    </lineage>
</organism>